<reference evidence="2" key="1">
    <citation type="journal article" date="2013" name="Genome">
        <title>Draft Genome Sequence of Geobacillus kaustophilus GBlys, a Lysogenic Strain with Bacteriophage phiOH2.</title>
        <authorList>
            <person name="Doi K."/>
            <person name="Mori K."/>
            <person name="Martono H."/>
            <person name="Nagayoshi Y."/>
            <person name="Fujino Y."/>
            <person name="Tashiro K."/>
            <person name="Kuhara S."/>
            <person name="Ohshima T."/>
        </authorList>
    </citation>
    <scope>NUCLEOTIDE SEQUENCE [LARGE SCALE GENOMIC DNA]</scope>
    <source>
        <strain evidence="2">GBlys</strain>
    </source>
</reference>
<dbReference type="AlphaFoldDB" id="S4N9U9"/>
<comment type="caution">
    <text evidence="1">The sequence shown here is derived from an EMBL/GenBank/DDBJ whole genome shotgun (WGS) entry which is preliminary data.</text>
</comment>
<organism evidence="1 2">
    <name type="scientific">Geobacillus kaustophilus GBlys</name>
    <dbReference type="NCBI Taxonomy" id="1337888"/>
    <lineage>
        <taxon>Bacteria</taxon>
        <taxon>Bacillati</taxon>
        <taxon>Bacillota</taxon>
        <taxon>Bacilli</taxon>
        <taxon>Bacillales</taxon>
        <taxon>Anoxybacillaceae</taxon>
        <taxon>Geobacillus</taxon>
        <taxon>Geobacillus thermoleovorans group</taxon>
    </lineage>
</organism>
<dbReference type="EMBL" id="BASG01000002">
    <property type="protein sequence ID" value="GAD12186.1"/>
    <property type="molecule type" value="Genomic_DNA"/>
</dbReference>
<gene>
    <name evidence="1" type="ORF">GBL_0403</name>
</gene>
<evidence type="ECO:0000313" key="1">
    <source>
        <dbReference type="EMBL" id="GAD12186.1"/>
    </source>
</evidence>
<name>S4N9U9_GEOKU</name>
<proteinExistence type="predicted"/>
<dbReference type="Proteomes" id="UP000016424">
    <property type="component" value="Unassembled WGS sequence"/>
</dbReference>
<dbReference type="PROSITE" id="PS51257">
    <property type="entry name" value="PROKAR_LIPOPROTEIN"/>
    <property type="match status" value="1"/>
</dbReference>
<sequence>MSKVDASFKQLFHRNNRHVCSSCFLSGFWSSACLIFQQDWRCQHRC</sequence>
<protein>
    <submittedName>
        <fullName evidence="1">Uncharacterized protein</fullName>
    </submittedName>
</protein>
<accession>S4N9U9</accession>
<evidence type="ECO:0000313" key="2">
    <source>
        <dbReference type="Proteomes" id="UP000016424"/>
    </source>
</evidence>